<reference evidence="8" key="1">
    <citation type="submission" date="2022-06" db="EMBL/GenBank/DDBJ databases">
        <authorList>
            <person name="Berger JAMES D."/>
            <person name="Berger JAMES D."/>
        </authorList>
    </citation>
    <scope>NUCLEOTIDE SEQUENCE [LARGE SCALE GENOMIC DNA]</scope>
</reference>
<feature type="domain" description="CWH43-like N-terminal" evidence="7">
    <location>
        <begin position="11"/>
        <end position="232"/>
    </location>
</feature>
<evidence type="ECO:0000313" key="10">
    <source>
        <dbReference type="WBParaSite" id="TREG1_41910.2"/>
    </source>
</evidence>
<dbReference type="WBParaSite" id="TREG1_41910.1">
    <property type="protein sequence ID" value="TREG1_41910.1"/>
    <property type="gene ID" value="TREG1_41910"/>
</dbReference>
<dbReference type="WBParaSite" id="TREG1_41910.3">
    <property type="protein sequence ID" value="TREG1_41910.3"/>
    <property type="gene ID" value="TREG1_41910"/>
</dbReference>
<evidence type="ECO:0000256" key="6">
    <source>
        <dbReference type="SAM" id="Phobius"/>
    </source>
</evidence>
<dbReference type="GO" id="GO:0012505">
    <property type="term" value="C:endomembrane system"/>
    <property type="evidence" value="ECO:0007669"/>
    <property type="project" value="UniProtKB-SubCell"/>
</dbReference>
<dbReference type="InterPro" id="IPR019402">
    <property type="entry name" value="CWH43_N"/>
</dbReference>
<keyword evidence="4 6" id="KW-1133">Transmembrane helix</keyword>
<protein>
    <recommendedName>
        <fullName evidence="7">CWH43-like N-terminal domain-containing protein</fullName>
    </recommendedName>
</protein>
<keyword evidence="8" id="KW-1185">Reference proteome</keyword>
<evidence type="ECO:0000256" key="4">
    <source>
        <dbReference type="ARBA" id="ARBA00022989"/>
    </source>
</evidence>
<comment type="subcellular location">
    <subcellularLocation>
        <location evidence="1">Endomembrane system</location>
        <topology evidence="1">Multi-pass membrane protein</topology>
    </subcellularLocation>
</comment>
<dbReference type="Proteomes" id="UP000050795">
    <property type="component" value="Unassembled WGS sequence"/>
</dbReference>
<dbReference type="WBParaSite" id="TREG1_41910.2">
    <property type="protein sequence ID" value="TREG1_41910.2"/>
    <property type="gene ID" value="TREG1_41910"/>
</dbReference>
<feature type="transmembrane region" description="Helical" evidence="6">
    <location>
        <begin position="162"/>
        <end position="187"/>
    </location>
</feature>
<dbReference type="PANTHER" id="PTHR21324:SF2">
    <property type="entry name" value="EG:22E5.9 PROTEIN"/>
    <property type="match status" value="1"/>
</dbReference>
<comment type="similarity">
    <text evidence="2">Belongs to the DRAM/TMEM150 family.</text>
</comment>
<evidence type="ECO:0000259" key="7">
    <source>
        <dbReference type="Pfam" id="PF10277"/>
    </source>
</evidence>
<evidence type="ECO:0000313" key="11">
    <source>
        <dbReference type="WBParaSite" id="TREG1_41910.6"/>
    </source>
</evidence>
<proteinExistence type="inferred from homology"/>
<feature type="transmembrane region" description="Helical" evidence="6">
    <location>
        <begin position="124"/>
        <end position="150"/>
    </location>
</feature>
<feature type="transmembrane region" description="Helical" evidence="6">
    <location>
        <begin position="12"/>
        <end position="32"/>
    </location>
</feature>
<name>A0AA85JTI6_TRIRE</name>
<evidence type="ECO:0000256" key="3">
    <source>
        <dbReference type="ARBA" id="ARBA00022692"/>
    </source>
</evidence>
<evidence type="ECO:0000313" key="9">
    <source>
        <dbReference type="WBParaSite" id="TREG1_41910.1"/>
    </source>
</evidence>
<evidence type="ECO:0000256" key="5">
    <source>
        <dbReference type="ARBA" id="ARBA00023136"/>
    </source>
</evidence>
<organism evidence="8 11">
    <name type="scientific">Trichobilharzia regenti</name>
    <name type="common">Nasal bird schistosome</name>
    <dbReference type="NCBI Taxonomy" id="157069"/>
    <lineage>
        <taxon>Eukaryota</taxon>
        <taxon>Metazoa</taxon>
        <taxon>Spiralia</taxon>
        <taxon>Lophotrochozoa</taxon>
        <taxon>Platyhelminthes</taxon>
        <taxon>Trematoda</taxon>
        <taxon>Digenea</taxon>
        <taxon>Strigeidida</taxon>
        <taxon>Schistosomatoidea</taxon>
        <taxon>Schistosomatidae</taxon>
        <taxon>Trichobilharzia</taxon>
    </lineage>
</organism>
<keyword evidence="3 6" id="KW-0812">Transmembrane</keyword>
<dbReference type="Pfam" id="PF10277">
    <property type="entry name" value="Frag1"/>
    <property type="match status" value="1"/>
</dbReference>
<accession>A0AA85JTI6</accession>
<dbReference type="WBParaSite" id="TREG1_41910.6">
    <property type="protein sequence ID" value="TREG1_41910.6"/>
    <property type="gene ID" value="TREG1_41910"/>
</dbReference>
<feature type="transmembrane region" description="Helical" evidence="6">
    <location>
        <begin position="97"/>
        <end position="118"/>
    </location>
</feature>
<dbReference type="AlphaFoldDB" id="A0AA85JTI6"/>
<evidence type="ECO:0000256" key="1">
    <source>
        <dbReference type="ARBA" id="ARBA00004127"/>
    </source>
</evidence>
<dbReference type="WBParaSite" id="TREG1_41910.5">
    <property type="protein sequence ID" value="TREG1_41910.5"/>
    <property type="gene ID" value="TREG1_41910"/>
</dbReference>
<reference evidence="9 10" key="2">
    <citation type="submission" date="2023-11" db="UniProtKB">
        <authorList>
            <consortium name="WormBaseParasite"/>
        </authorList>
    </citation>
    <scope>IDENTIFICATION</scope>
</reference>
<dbReference type="PANTHER" id="PTHR21324">
    <property type="entry name" value="FASTING-INDUCIBLE INTEGRAL MEMBRANE PROTEIN TM6P1-RELATED"/>
    <property type="match status" value="1"/>
</dbReference>
<evidence type="ECO:0000313" key="8">
    <source>
        <dbReference type="Proteomes" id="UP000050795"/>
    </source>
</evidence>
<sequence length="255" mass="28575">MLLCPGGVGLHLLPILACFLTLVAIVTCYFISLKRDHISPYFPYISDAGSTVPESCIFGQLLNMASLIGGLCFYSWHKYVLDCSQKYDRRCYRQMQITRIALCFGLISAFGMSLVANFQPTAVWSVHIVGAALAFGGGSLYSLCVTYITYKYLRSGRIWITRCILSLLTTASFIIHPITGLIARLMYDGDNIRKWKPVDRGYEYHVASGTAEWITALSFIGFVLSLAWELKDCKLHTVKIGPRWNNAHCDEDILS</sequence>
<evidence type="ECO:0000256" key="2">
    <source>
        <dbReference type="ARBA" id="ARBA00006565"/>
    </source>
</evidence>
<feature type="transmembrane region" description="Helical" evidence="6">
    <location>
        <begin position="207"/>
        <end position="228"/>
    </location>
</feature>
<keyword evidence="5 6" id="KW-0472">Membrane</keyword>
<dbReference type="WBParaSite" id="TREG1_41910.4">
    <property type="protein sequence ID" value="TREG1_41910.4"/>
    <property type="gene ID" value="TREG1_41910"/>
</dbReference>
<dbReference type="InterPro" id="IPR050911">
    <property type="entry name" value="DRAM/TMEM150_Autophagy_Mod"/>
</dbReference>